<evidence type="ECO:0000256" key="2">
    <source>
        <dbReference type="ARBA" id="ARBA00022692"/>
    </source>
</evidence>
<dbReference type="OrthoDB" id="7960583at2"/>
<comment type="subcellular location">
    <subcellularLocation>
        <location evidence="1">Membrane</location>
        <topology evidence="1">Multi-pass membrane protein</topology>
    </subcellularLocation>
</comment>
<keyword evidence="7" id="KW-1185">Reference proteome</keyword>
<sequence length="134" mass="15031">MDANTNIPKIRKIAFWITTTVIAIMYFVTGLGNILPFTHIAQDMARLGYPTYFLKIIGTWKILAATAIVIPRFDRVKEWVYAGMMFDLTGAALSRYFIGDPLPMVIIPLCLSILVTVNYVIRHALHNKVAGSTL</sequence>
<proteinExistence type="predicted"/>
<dbReference type="PIRSF" id="PIRSF030066">
    <property type="entry name" value="UCP030066"/>
    <property type="match status" value="1"/>
</dbReference>
<feature type="transmembrane region" description="Helical" evidence="5">
    <location>
        <begin position="52"/>
        <end position="70"/>
    </location>
</feature>
<dbReference type="GO" id="GO:0016020">
    <property type="term" value="C:membrane"/>
    <property type="evidence" value="ECO:0007669"/>
    <property type="project" value="UniProtKB-SubCell"/>
</dbReference>
<feature type="transmembrane region" description="Helical" evidence="5">
    <location>
        <begin position="12"/>
        <end position="32"/>
    </location>
</feature>
<feature type="transmembrane region" description="Helical" evidence="5">
    <location>
        <begin position="79"/>
        <end position="98"/>
    </location>
</feature>
<dbReference type="AlphaFoldDB" id="A0A5B8URF0"/>
<evidence type="ECO:0000313" key="6">
    <source>
        <dbReference type="EMBL" id="QEC61472.1"/>
    </source>
</evidence>
<name>A0A5B8URF0_9SPHI</name>
<dbReference type="RefSeq" id="WP_147030049.1">
    <property type="nucleotide sequence ID" value="NZ_CP042436.1"/>
</dbReference>
<keyword evidence="3 5" id="KW-1133">Transmembrane helix</keyword>
<evidence type="ECO:0000256" key="4">
    <source>
        <dbReference type="ARBA" id="ARBA00023136"/>
    </source>
</evidence>
<dbReference type="InterPro" id="IPR032808">
    <property type="entry name" value="DoxX"/>
</dbReference>
<organism evidence="6 7">
    <name type="scientific">Mucilaginibacter ginsenosidivorans</name>
    <dbReference type="NCBI Taxonomy" id="398053"/>
    <lineage>
        <taxon>Bacteria</taxon>
        <taxon>Pseudomonadati</taxon>
        <taxon>Bacteroidota</taxon>
        <taxon>Sphingobacteriia</taxon>
        <taxon>Sphingobacteriales</taxon>
        <taxon>Sphingobacteriaceae</taxon>
        <taxon>Mucilaginibacter</taxon>
    </lineage>
</organism>
<gene>
    <name evidence="6" type="ORF">FRZ54_02350</name>
</gene>
<reference evidence="6 7" key="1">
    <citation type="journal article" date="2017" name="Curr. Microbiol.">
        <title>Mucilaginibacter ginsenosidivorans sp. nov., Isolated from Soil of Ginseng Field.</title>
        <authorList>
            <person name="Kim M.M."/>
            <person name="Siddiqi M.Z."/>
            <person name="Im W.T."/>
        </authorList>
    </citation>
    <scope>NUCLEOTIDE SEQUENCE [LARGE SCALE GENOMIC DNA]</scope>
    <source>
        <strain evidence="6 7">Gsoil 3017</strain>
    </source>
</reference>
<dbReference type="Pfam" id="PF13564">
    <property type="entry name" value="DoxX_2"/>
    <property type="match status" value="1"/>
</dbReference>
<protein>
    <submittedName>
        <fullName evidence="6">DoxX family protein</fullName>
    </submittedName>
</protein>
<accession>A0A5B8URF0</accession>
<dbReference type="KEGG" id="mgin:FRZ54_02350"/>
<dbReference type="Proteomes" id="UP000321479">
    <property type="component" value="Chromosome"/>
</dbReference>
<keyword evidence="2 5" id="KW-0812">Transmembrane</keyword>
<dbReference type="InterPro" id="IPR016944">
    <property type="entry name" value="UCP030066"/>
</dbReference>
<evidence type="ECO:0000256" key="1">
    <source>
        <dbReference type="ARBA" id="ARBA00004141"/>
    </source>
</evidence>
<evidence type="ECO:0000256" key="3">
    <source>
        <dbReference type="ARBA" id="ARBA00022989"/>
    </source>
</evidence>
<feature type="transmembrane region" description="Helical" evidence="5">
    <location>
        <begin position="104"/>
        <end position="121"/>
    </location>
</feature>
<dbReference type="EMBL" id="CP042436">
    <property type="protein sequence ID" value="QEC61472.1"/>
    <property type="molecule type" value="Genomic_DNA"/>
</dbReference>
<evidence type="ECO:0000256" key="5">
    <source>
        <dbReference type="SAM" id="Phobius"/>
    </source>
</evidence>
<keyword evidence="4 5" id="KW-0472">Membrane</keyword>
<evidence type="ECO:0000313" key="7">
    <source>
        <dbReference type="Proteomes" id="UP000321479"/>
    </source>
</evidence>